<evidence type="ECO:0000256" key="6">
    <source>
        <dbReference type="ARBA" id="ARBA00022454"/>
    </source>
</evidence>
<evidence type="ECO:0000256" key="1">
    <source>
        <dbReference type="ARBA" id="ARBA00004123"/>
    </source>
</evidence>
<dbReference type="InterPro" id="IPR014893">
    <property type="entry name" value="Ku_PK_bind"/>
</dbReference>
<keyword evidence="10" id="KW-0347">Helicase</keyword>
<dbReference type="SUPFAM" id="SSF53300">
    <property type="entry name" value="vWA-like"/>
    <property type="match status" value="1"/>
</dbReference>
<feature type="region of interest" description="Disordered" evidence="18">
    <location>
        <begin position="845"/>
        <end position="864"/>
    </location>
</feature>
<feature type="domain" description="VWFA" evidence="19">
    <location>
        <begin position="7"/>
        <end position="194"/>
    </location>
</feature>
<keyword evidence="6" id="KW-0158">Chromosome</keyword>
<evidence type="ECO:0000259" key="19">
    <source>
        <dbReference type="PROSITE" id="PS50234"/>
    </source>
</evidence>
<dbReference type="GO" id="GO:0000723">
    <property type="term" value="P:telomere maintenance"/>
    <property type="evidence" value="ECO:0007669"/>
    <property type="project" value="InterPro"/>
</dbReference>
<dbReference type="GeneID" id="37029466"/>
<evidence type="ECO:0000256" key="9">
    <source>
        <dbReference type="ARBA" id="ARBA00022801"/>
    </source>
</evidence>
<dbReference type="AlphaFoldDB" id="A0A316UYG5"/>
<dbReference type="PANTHER" id="PTHR12604">
    <property type="entry name" value="KU AUTOANTIGEN DNA HELICASE"/>
    <property type="match status" value="1"/>
</dbReference>
<feature type="compositionally biased region" description="Basic and acidic residues" evidence="18">
    <location>
        <begin position="677"/>
        <end position="689"/>
    </location>
</feature>
<evidence type="ECO:0000256" key="11">
    <source>
        <dbReference type="ARBA" id="ARBA00022840"/>
    </source>
</evidence>
<evidence type="ECO:0000256" key="3">
    <source>
        <dbReference type="ARBA" id="ARBA00007726"/>
    </source>
</evidence>
<dbReference type="PANTHER" id="PTHR12604:SF4">
    <property type="entry name" value="X-RAY REPAIR CROSS-COMPLEMENTING PROTEIN 5"/>
    <property type="match status" value="1"/>
</dbReference>
<evidence type="ECO:0000256" key="4">
    <source>
        <dbReference type="ARBA" id="ARBA00012551"/>
    </source>
</evidence>
<keyword evidence="12" id="KW-0779">Telomere</keyword>
<feature type="region of interest" description="Disordered" evidence="18">
    <location>
        <begin position="677"/>
        <end position="740"/>
    </location>
</feature>
<evidence type="ECO:0000256" key="2">
    <source>
        <dbReference type="ARBA" id="ARBA00004574"/>
    </source>
</evidence>
<evidence type="ECO:0000256" key="10">
    <source>
        <dbReference type="ARBA" id="ARBA00022806"/>
    </source>
</evidence>
<dbReference type="GO" id="GO:0006310">
    <property type="term" value="P:DNA recombination"/>
    <property type="evidence" value="ECO:0007669"/>
    <property type="project" value="UniProtKB-KW"/>
</dbReference>
<keyword evidence="13" id="KW-0238">DNA-binding</keyword>
<keyword evidence="9" id="KW-0378">Hydrolase</keyword>
<evidence type="ECO:0000313" key="20">
    <source>
        <dbReference type="EMBL" id="PWN29351.1"/>
    </source>
</evidence>
<reference evidence="20 21" key="1">
    <citation type="journal article" date="2018" name="Mol. Biol. Evol.">
        <title>Broad Genomic Sampling Reveals a Smut Pathogenic Ancestry of the Fungal Clade Ustilaginomycotina.</title>
        <authorList>
            <person name="Kijpornyongpan T."/>
            <person name="Mondo S.J."/>
            <person name="Barry K."/>
            <person name="Sandor L."/>
            <person name="Lee J."/>
            <person name="Lipzen A."/>
            <person name="Pangilinan J."/>
            <person name="LaButti K."/>
            <person name="Hainaut M."/>
            <person name="Henrissat B."/>
            <person name="Grigoriev I.V."/>
            <person name="Spatafora J.W."/>
            <person name="Aime M.C."/>
        </authorList>
    </citation>
    <scope>NUCLEOTIDE SEQUENCE [LARGE SCALE GENOMIC DNA]</scope>
    <source>
        <strain evidence="20 21">MCA 5214</strain>
    </source>
</reference>
<keyword evidence="15" id="KW-0234">DNA repair</keyword>
<dbReference type="PROSITE" id="PS50234">
    <property type="entry name" value="VWFA"/>
    <property type="match status" value="1"/>
</dbReference>
<evidence type="ECO:0000256" key="17">
    <source>
        <dbReference type="ARBA" id="ARBA00031847"/>
    </source>
</evidence>
<dbReference type="SUPFAM" id="SSF101420">
    <property type="entry name" value="C-terminal domain of Ku80"/>
    <property type="match status" value="1"/>
</dbReference>
<name>A0A316UYG5_9BASI</name>
<dbReference type="GO" id="GO:0042162">
    <property type="term" value="F:telomeric DNA binding"/>
    <property type="evidence" value="ECO:0007669"/>
    <property type="project" value="InterPro"/>
</dbReference>
<dbReference type="GO" id="GO:0006303">
    <property type="term" value="P:double-strand break repair via nonhomologous end joining"/>
    <property type="evidence" value="ECO:0007669"/>
    <property type="project" value="InterPro"/>
</dbReference>
<evidence type="ECO:0000256" key="15">
    <source>
        <dbReference type="ARBA" id="ARBA00023204"/>
    </source>
</evidence>
<accession>A0A316UYG5</accession>
<dbReference type="GO" id="GO:0043564">
    <property type="term" value="C:Ku70:Ku80 complex"/>
    <property type="evidence" value="ECO:0007669"/>
    <property type="project" value="InterPro"/>
</dbReference>
<dbReference type="InterPro" id="IPR002035">
    <property type="entry name" value="VWF_A"/>
</dbReference>
<dbReference type="EMBL" id="KZ819663">
    <property type="protein sequence ID" value="PWN29351.1"/>
    <property type="molecule type" value="Genomic_DNA"/>
</dbReference>
<keyword evidence="11" id="KW-0067">ATP-binding</keyword>
<evidence type="ECO:0000313" key="21">
    <source>
        <dbReference type="Proteomes" id="UP000245884"/>
    </source>
</evidence>
<dbReference type="GO" id="GO:0005524">
    <property type="term" value="F:ATP binding"/>
    <property type="evidence" value="ECO:0007669"/>
    <property type="project" value="UniProtKB-KW"/>
</dbReference>
<dbReference type="InterPro" id="IPR006164">
    <property type="entry name" value="DNA_bd_Ku70/Ku80"/>
</dbReference>
<protein>
    <recommendedName>
        <fullName evidence="5">ATP-dependent DNA helicase II subunit 2</fullName>
        <ecNumber evidence="4">3.6.4.12</ecNumber>
    </recommendedName>
    <alternativeName>
        <fullName evidence="17">ATP-dependent DNA helicase II subunit Ku80</fullName>
    </alternativeName>
</protein>
<evidence type="ECO:0000256" key="16">
    <source>
        <dbReference type="ARBA" id="ARBA00023242"/>
    </source>
</evidence>
<organism evidence="20 21">
    <name type="scientific">Jaminaea rosea</name>
    <dbReference type="NCBI Taxonomy" id="1569628"/>
    <lineage>
        <taxon>Eukaryota</taxon>
        <taxon>Fungi</taxon>
        <taxon>Dikarya</taxon>
        <taxon>Basidiomycota</taxon>
        <taxon>Ustilaginomycotina</taxon>
        <taxon>Exobasidiomycetes</taxon>
        <taxon>Microstromatales</taxon>
        <taxon>Microstromatales incertae sedis</taxon>
        <taxon>Jaminaea</taxon>
    </lineage>
</organism>
<sequence length="864" mass="96113">MSLQRTLTTFIVDISPTMGRQRTIIEDVVTPEGEVLQKERTMSNVEWCLEFVNRKTQAIMFSKLKTATMSIVTFGSPRTNNGIVDKNPEIEGYRGVDELTGIGQPTVATLDLLASLRAVREDEGGEPPDPLDALICALDTMSDKSRGGVAPTAKSWRKTIYLITDGSYQMNRDSTEAIAERIKEDNVSLRVIGVDFDDEEYGFKEEDKDPVKADNEAWWHEWLATLPNARIATAAHALEQATLPTVSLKSSTPYNTRLTFGDRAHALDSEEVLGIPVKMYKLTSRALPMSRRPISKFAEEAEKQRRAARSANGGGGGGGGGGSPNILHPPNIAPTATPSIAMIDASSLGADAFGIENRKVHFLADQVKQLGTENATALPEGAEHHFGKAFRLGASLIPITPDLDVKWQSEQGLEIINFVKHSTLRRHYLLGEISNVFADDKNVQAQCTMSAMVKAMRQQDKVAIVRFVRRDNAEPKIGILFPVERVEGETRAEYFHFAEAPFSEDLKRYLFKPLTRAINLEGQELEKHSVLPTDRMVAAMDRLVDSMDLMHAFKDEEGQDQPWFAVEDSFNPGIHRMKEAVAFRCLRRQSDGSNTRDIPRPHWEVDKFLDRPLEVKEKSAGPAEECKRLFRIHNVPEVRAKGRALFSKRRNGNRVMGARVDAGERVGEETELDLSLAEDHGESSKRLKDASGQAVAAAPPEDSDSEEEMISSARRAPAAESPEAYRIDDDDDDQARPVRLIPSDPVTSFNAYLEDVQQDTAAVLRALEVLIVSKLIAERNDELAVEALKAGRKAASEYDEARQWNWFVARLKGTTLRAVDSETVRAFWETHCKGKMEVAGMITREEDEGGRSEVTAEEARNFVE</sequence>
<evidence type="ECO:0000256" key="14">
    <source>
        <dbReference type="ARBA" id="ARBA00023172"/>
    </source>
</evidence>
<dbReference type="STRING" id="1569628.A0A316UYG5"/>
<dbReference type="Pfam" id="PF08785">
    <property type="entry name" value="Ku_PK_bind"/>
    <property type="match status" value="1"/>
</dbReference>
<dbReference type="SMART" id="SM00559">
    <property type="entry name" value="Ku78"/>
    <property type="match status" value="1"/>
</dbReference>
<dbReference type="GO" id="GO:0003690">
    <property type="term" value="F:double-stranded DNA binding"/>
    <property type="evidence" value="ECO:0007669"/>
    <property type="project" value="TreeGrafter"/>
</dbReference>
<dbReference type="Pfam" id="PF02735">
    <property type="entry name" value="Ku"/>
    <property type="match status" value="1"/>
</dbReference>
<keyword evidence="8" id="KW-0227">DNA damage</keyword>
<comment type="subcellular location">
    <subcellularLocation>
        <location evidence="2">Chromosome</location>
        <location evidence="2">Telomere</location>
    </subcellularLocation>
    <subcellularLocation>
        <location evidence="1">Nucleus</location>
    </subcellularLocation>
</comment>
<dbReference type="InterPro" id="IPR036465">
    <property type="entry name" value="vWFA_dom_sf"/>
</dbReference>
<dbReference type="GO" id="GO:0003678">
    <property type="term" value="F:DNA helicase activity"/>
    <property type="evidence" value="ECO:0007669"/>
    <property type="project" value="UniProtKB-EC"/>
</dbReference>
<feature type="compositionally biased region" description="Low complexity" evidence="18">
    <location>
        <begin position="710"/>
        <end position="724"/>
    </location>
</feature>
<evidence type="ECO:0000256" key="7">
    <source>
        <dbReference type="ARBA" id="ARBA00022741"/>
    </source>
</evidence>
<feature type="region of interest" description="Disordered" evidence="18">
    <location>
        <begin position="299"/>
        <end position="333"/>
    </location>
</feature>
<dbReference type="OrthoDB" id="30826at2759"/>
<dbReference type="InterPro" id="IPR024193">
    <property type="entry name" value="Ku80"/>
</dbReference>
<keyword evidence="16" id="KW-0539">Nucleus</keyword>
<comment type="similarity">
    <text evidence="3">Belongs to the ku80 family.</text>
</comment>
<dbReference type="Gene3D" id="1.10.1600.10">
    <property type="match status" value="1"/>
</dbReference>
<dbReference type="SUPFAM" id="SSF100939">
    <property type="entry name" value="SPOC domain-like"/>
    <property type="match status" value="1"/>
</dbReference>
<dbReference type="Gene3D" id="1.25.40.240">
    <property type="entry name" value="Ku, C-terminal domain"/>
    <property type="match status" value="1"/>
</dbReference>
<evidence type="ECO:0000256" key="5">
    <source>
        <dbReference type="ARBA" id="ARBA00021792"/>
    </source>
</evidence>
<dbReference type="Gene3D" id="3.40.50.410">
    <property type="entry name" value="von Willebrand factor, type A domain"/>
    <property type="match status" value="1"/>
</dbReference>
<dbReference type="CDD" id="cd00873">
    <property type="entry name" value="KU80"/>
    <property type="match status" value="1"/>
</dbReference>
<feature type="compositionally biased region" description="Gly residues" evidence="18">
    <location>
        <begin position="312"/>
        <end position="323"/>
    </location>
</feature>
<dbReference type="InterPro" id="IPR016194">
    <property type="entry name" value="SPOC-like_C_dom_sf"/>
</dbReference>
<dbReference type="EC" id="3.6.4.12" evidence="4"/>
<evidence type="ECO:0000256" key="12">
    <source>
        <dbReference type="ARBA" id="ARBA00022895"/>
    </source>
</evidence>
<dbReference type="Proteomes" id="UP000245884">
    <property type="component" value="Unassembled WGS sequence"/>
</dbReference>
<dbReference type="GO" id="GO:0016787">
    <property type="term" value="F:hydrolase activity"/>
    <property type="evidence" value="ECO:0007669"/>
    <property type="project" value="UniProtKB-KW"/>
</dbReference>
<keyword evidence="21" id="KW-1185">Reference proteome</keyword>
<dbReference type="Gene3D" id="2.40.290.10">
    <property type="match status" value="1"/>
</dbReference>
<evidence type="ECO:0000256" key="8">
    <source>
        <dbReference type="ARBA" id="ARBA00022763"/>
    </source>
</evidence>
<gene>
    <name evidence="20" type="ORF">BDZ90DRAFT_248985</name>
</gene>
<keyword evidence="7" id="KW-0547">Nucleotide-binding</keyword>
<dbReference type="InterPro" id="IPR036494">
    <property type="entry name" value="Ku_C_sf"/>
</dbReference>
<evidence type="ECO:0000256" key="13">
    <source>
        <dbReference type="ARBA" id="ARBA00023125"/>
    </source>
</evidence>
<dbReference type="GO" id="GO:0003684">
    <property type="term" value="F:damaged DNA binding"/>
    <property type="evidence" value="ECO:0007669"/>
    <property type="project" value="InterPro"/>
</dbReference>
<proteinExistence type="inferred from homology"/>
<dbReference type="RefSeq" id="XP_025363963.1">
    <property type="nucleotide sequence ID" value="XM_025507643.1"/>
</dbReference>
<keyword evidence="14" id="KW-0233">DNA recombination</keyword>
<evidence type="ECO:0000256" key="18">
    <source>
        <dbReference type="SAM" id="MobiDB-lite"/>
    </source>
</evidence>
<dbReference type="GO" id="GO:0000781">
    <property type="term" value="C:chromosome, telomeric region"/>
    <property type="evidence" value="ECO:0007669"/>
    <property type="project" value="UniProtKB-SubCell"/>
</dbReference>